<dbReference type="EMBL" id="JACHGH010000020">
    <property type="protein sequence ID" value="MBB6455364.1"/>
    <property type="molecule type" value="Genomic_DNA"/>
</dbReference>
<accession>A0A841QAQ3</accession>
<evidence type="ECO:0000256" key="1">
    <source>
        <dbReference type="SAM" id="Coils"/>
    </source>
</evidence>
<dbReference type="PANTHER" id="PTHR39158">
    <property type="entry name" value="OS08G0560600 PROTEIN"/>
    <property type="match status" value="1"/>
</dbReference>
<dbReference type="AlphaFoldDB" id="A0A841QAQ3"/>
<sequence length="124" mass="14400">MDLGYILAEEKIKQAIKDGELDNLPGKGKPLKIEDLSMIPPELRSGYIMMKSAGMLPEEMQLKKELLTLEDLIKQCTDQDEKEEYKRKLSEKKIRFNMLMEKRNMSSSRSFGSYRGKINRRIGL</sequence>
<evidence type="ECO:0000313" key="4">
    <source>
        <dbReference type="Proteomes" id="UP000581688"/>
    </source>
</evidence>
<dbReference type="InterPro" id="IPR018961">
    <property type="entry name" value="DnaJ_homolog_subfam-C_membr-28"/>
</dbReference>
<keyword evidence="1" id="KW-0175">Coiled coil</keyword>
<dbReference type="PANTHER" id="PTHR39158:SF1">
    <property type="entry name" value="DNAJ HOMOLOG SUBFAMILY C MEMBER 28"/>
    <property type="match status" value="1"/>
</dbReference>
<gene>
    <name evidence="3" type="ORF">HNQ94_003864</name>
</gene>
<evidence type="ECO:0000313" key="3">
    <source>
        <dbReference type="EMBL" id="MBB6455364.1"/>
    </source>
</evidence>
<comment type="caution">
    <text evidence="3">The sequence shown here is derived from an EMBL/GenBank/DDBJ whole genome shotgun (WGS) entry which is preliminary data.</text>
</comment>
<keyword evidence="4" id="KW-1185">Reference proteome</keyword>
<dbReference type="RefSeq" id="WP_174497921.1">
    <property type="nucleotide sequence ID" value="NZ_CADDWK010000023.1"/>
</dbReference>
<proteinExistence type="predicted"/>
<feature type="coiled-coil region" evidence="1">
    <location>
        <begin position="59"/>
        <end position="102"/>
    </location>
</feature>
<name>A0A841QAQ3_9BACI</name>
<protein>
    <recommendedName>
        <fullName evidence="2">DnaJ homologue subfamily C member 28 conserved domain-containing protein</fullName>
    </recommendedName>
</protein>
<organism evidence="3 4">
    <name type="scientific">Salirhabdus euzebyi</name>
    <dbReference type="NCBI Taxonomy" id="394506"/>
    <lineage>
        <taxon>Bacteria</taxon>
        <taxon>Bacillati</taxon>
        <taxon>Bacillota</taxon>
        <taxon>Bacilli</taxon>
        <taxon>Bacillales</taxon>
        <taxon>Bacillaceae</taxon>
        <taxon>Salirhabdus</taxon>
    </lineage>
</organism>
<dbReference type="InterPro" id="IPR052573">
    <property type="entry name" value="DnaJ_C_subfamily_28"/>
</dbReference>
<dbReference type="Proteomes" id="UP000581688">
    <property type="component" value="Unassembled WGS sequence"/>
</dbReference>
<feature type="domain" description="DnaJ homologue subfamily C member 28 conserved" evidence="2">
    <location>
        <begin position="7"/>
        <end position="73"/>
    </location>
</feature>
<reference evidence="3 4" key="1">
    <citation type="submission" date="2020-08" db="EMBL/GenBank/DDBJ databases">
        <title>Genomic Encyclopedia of Type Strains, Phase IV (KMG-IV): sequencing the most valuable type-strain genomes for metagenomic binning, comparative biology and taxonomic classification.</title>
        <authorList>
            <person name="Goeker M."/>
        </authorList>
    </citation>
    <scope>NUCLEOTIDE SEQUENCE [LARGE SCALE GENOMIC DNA]</scope>
    <source>
        <strain evidence="3 4">DSM 19612</strain>
    </source>
</reference>
<evidence type="ECO:0000259" key="2">
    <source>
        <dbReference type="Pfam" id="PF09350"/>
    </source>
</evidence>
<dbReference type="Pfam" id="PF09350">
    <property type="entry name" value="DJC28_CD"/>
    <property type="match status" value="1"/>
</dbReference>